<evidence type="ECO:0000256" key="1">
    <source>
        <dbReference type="SAM" id="MobiDB-lite"/>
    </source>
</evidence>
<accession>A0AA86TE49</accession>
<gene>
    <name evidence="3" type="ORF">DNFV4_03449</name>
</gene>
<name>A0AA86TE49_9BACT</name>
<feature type="region of interest" description="Disordered" evidence="1">
    <location>
        <begin position="1"/>
        <end position="23"/>
    </location>
</feature>
<dbReference type="RefSeq" id="WP_289269868.1">
    <property type="nucleotide sequence ID" value="NZ_OX365700.1"/>
</dbReference>
<dbReference type="AlphaFoldDB" id="A0AA86TE49"/>
<dbReference type="Pfam" id="PF13466">
    <property type="entry name" value="STAS_2"/>
    <property type="match status" value="1"/>
</dbReference>
<dbReference type="KEGG" id="nti:DNFV4_03449"/>
<protein>
    <submittedName>
        <fullName evidence="3">STAS domain-containing protein</fullName>
    </submittedName>
</protein>
<evidence type="ECO:0000313" key="4">
    <source>
        <dbReference type="Proteomes" id="UP001179121"/>
    </source>
</evidence>
<feature type="domain" description="STAS" evidence="2">
    <location>
        <begin position="21"/>
        <end position="101"/>
    </location>
</feature>
<dbReference type="SUPFAM" id="SSF52091">
    <property type="entry name" value="SpoIIaa-like"/>
    <property type="match status" value="1"/>
</dbReference>
<keyword evidence="4" id="KW-1185">Reference proteome</keyword>
<dbReference type="Gene3D" id="3.30.750.24">
    <property type="entry name" value="STAS domain"/>
    <property type="match status" value="1"/>
</dbReference>
<evidence type="ECO:0000259" key="2">
    <source>
        <dbReference type="PROSITE" id="PS50801"/>
    </source>
</evidence>
<organism evidence="3 4">
    <name type="scientific">Nitrospira tepida</name>
    <dbReference type="NCBI Taxonomy" id="2973512"/>
    <lineage>
        <taxon>Bacteria</taxon>
        <taxon>Pseudomonadati</taxon>
        <taxon>Nitrospirota</taxon>
        <taxon>Nitrospiria</taxon>
        <taxon>Nitrospirales</taxon>
        <taxon>Nitrospiraceae</taxon>
        <taxon>Nitrospira</taxon>
    </lineage>
</organism>
<dbReference type="PROSITE" id="PS50801">
    <property type="entry name" value="STAS"/>
    <property type="match status" value="1"/>
</dbReference>
<dbReference type="EMBL" id="OX365700">
    <property type="protein sequence ID" value="CAI4033019.1"/>
    <property type="molecule type" value="Genomic_DNA"/>
</dbReference>
<dbReference type="InterPro" id="IPR058548">
    <property type="entry name" value="MlaB-like_STAS"/>
</dbReference>
<proteinExistence type="predicted"/>
<dbReference type="Proteomes" id="UP001179121">
    <property type="component" value="Chromosome"/>
</dbReference>
<dbReference type="InterPro" id="IPR002645">
    <property type="entry name" value="STAS_dom"/>
</dbReference>
<reference evidence="3" key="1">
    <citation type="submission" date="2022-10" db="EMBL/GenBank/DDBJ databases">
        <authorList>
            <person name="Koch H."/>
        </authorList>
    </citation>
    <scope>NUCLEOTIDE SEQUENCE</scope>
    <source>
        <strain evidence="3">DNF</strain>
    </source>
</reference>
<sequence length="101" mass="10893">MDANPSQESPPAPVDAPAPAIMRPEGNLTVAEARRFKSEMLEWTAGNRRITVDLRQVERLDSAALQILIAAVQTGRCTVAELPEGIRTKLDQAGCLGLLGR</sequence>
<dbReference type="CDD" id="cd07043">
    <property type="entry name" value="STAS_anti-anti-sigma_factors"/>
    <property type="match status" value="1"/>
</dbReference>
<evidence type="ECO:0000313" key="3">
    <source>
        <dbReference type="EMBL" id="CAI4033019.1"/>
    </source>
</evidence>
<dbReference type="InterPro" id="IPR036513">
    <property type="entry name" value="STAS_dom_sf"/>
</dbReference>